<dbReference type="PROSITE" id="PS50053">
    <property type="entry name" value="UBIQUITIN_2"/>
    <property type="match status" value="1"/>
</dbReference>
<dbReference type="Pfam" id="PF00240">
    <property type="entry name" value="ubiquitin"/>
    <property type="match status" value="1"/>
</dbReference>
<dbReference type="SUPFAM" id="SSF54236">
    <property type="entry name" value="Ubiquitin-like"/>
    <property type="match status" value="1"/>
</dbReference>
<name>A0A8S1GMB6_9PELO</name>
<dbReference type="Proteomes" id="UP000835052">
    <property type="component" value="Unassembled WGS sequence"/>
</dbReference>
<dbReference type="Pfam" id="PF02179">
    <property type="entry name" value="BAG"/>
    <property type="match status" value="1"/>
</dbReference>
<accession>A0A8S1GMB6</accession>
<dbReference type="PROSITE" id="PS51035">
    <property type="entry name" value="BAG"/>
    <property type="match status" value="1"/>
</dbReference>
<evidence type="ECO:0000256" key="2">
    <source>
        <dbReference type="SAM" id="Coils"/>
    </source>
</evidence>
<evidence type="ECO:0000259" key="3">
    <source>
        <dbReference type="PROSITE" id="PS50053"/>
    </source>
</evidence>
<reference evidence="5" key="1">
    <citation type="submission" date="2020-10" db="EMBL/GenBank/DDBJ databases">
        <authorList>
            <person name="Kikuchi T."/>
        </authorList>
    </citation>
    <scope>NUCLEOTIDE SEQUENCE</scope>
    <source>
        <strain evidence="5">NKZ352</strain>
    </source>
</reference>
<dbReference type="SUPFAM" id="SSF63491">
    <property type="entry name" value="BAG domain"/>
    <property type="match status" value="1"/>
</dbReference>
<feature type="domain" description="Ubiquitin-like" evidence="3">
    <location>
        <begin position="1"/>
        <end position="50"/>
    </location>
</feature>
<dbReference type="InterPro" id="IPR000626">
    <property type="entry name" value="Ubiquitin-like_dom"/>
</dbReference>
<proteinExistence type="predicted"/>
<dbReference type="AlphaFoldDB" id="A0A8S1GMB6"/>
<sequence>MGQLRDFIENHGGFDKSKMKILHKGKILNQDDAHPLSDCGFKENEKIIVMGGRKVVKDDPGFSSLVAYENKHLGLLRKTLDDIEKDIGELEKNYLEESKQREMAKRVEKRVKIFSEDALRHLENIDGLVIVTDDTDPQQAQRNREKRKSLINGIQLLLNANDALSRRLEEYFMKLDGKVVE</sequence>
<dbReference type="Gene3D" id="3.10.20.90">
    <property type="entry name" value="Phosphatidylinositol 3-kinase Catalytic Subunit, Chain A, domain 1"/>
    <property type="match status" value="1"/>
</dbReference>
<dbReference type="EMBL" id="CAJGYM010000001">
    <property type="protein sequence ID" value="CAD6184189.1"/>
    <property type="molecule type" value="Genomic_DNA"/>
</dbReference>
<evidence type="ECO:0000259" key="4">
    <source>
        <dbReference type="PROSITE" id="PS51035"/>
    </source>
</evidence>
<evidence type="ECO:0000313" key="5">
    <source>
        <dbReference type="EMBL" id="CAD6184189.1"/>
    </source>
</evidence>
<keyword evidence="6" id="KW-1185">Reference proteome</keyword>
<keyword evidence="2" id="KW-0175">Coiled coil</keyword>
<gene>
    <name evidence="5" type="ORF">CAUJ_LOCUS108</name>
</gene>
<dbReference type="InterPro" id="IPR029071">
    <property type="entry name" value="Ubiquitin-like_domsf"/>
</dbReference>
<dbReference type="InterPro" id="IPR036533">
    <property type="entry name" value="BAG_dom_sf"/>
</dbReference>
<dbReference type="InterPro" id="IPR003103">
    <property type="entry name" value="BAG_domain"/>
</dbReference>
<dbReference type="GO" id="GO:0051087">
    <property type="term" value="F:protein-folding chaperone binding"/>
    <property type="evidence" value="ECO:0007669"/>
    <property type="project" value="InterPro"/>
</dbReference>
<dbReference type="Gene3D" id="1.20.58.120">
    <property type="entry name" value="BAG domain"/>
    <property type="match status" value="1"/>
</dbReference>
<protein>
    <recommendedName>
        <fullName evidence="1">BAG family molecular chaperone regulator 1</fullName>
    </recommendedName>
</protein>
<evidence type="ECO:0000256" key="1">
    <source>
        <dbReference type="ARBA" id="ARBA00022374"/>
    </source>
</evidence>
<feature type="domain" description="BAG" evidence="4">
    <location>
        <begin position="79"/>
        <end position="165"/>
    </location>
</feature>
<evidence type="ECO:0000313" key="6">
    <source>
        <dbReference type="Proteomes" id="UP000835052"/>
    </source>
</evidence>
<feature type="coiled-coil region" evidence="2">
    <location>
        <begin position="73"/>
        <end position="100"/>
    </location>
</feature>
<dbReference type="OrthoDB" id="417450at2759"/>
<comment type="caution">
    <text evidence="5">The sequence shown here is derived from an EMBL/GenBank/DDBJ whole genome shotgun (WGS) entry which is preliminary data.</text>
</comment>
<organism evidence="5 6">
    <name type="scientific">Caenorhabditis auriculariae</name>
    <dbReference type="NCBI Taxonomy" id="2777116"/>
    <lineage>
        <taxon>Eukaryota</taxon>
        <taxon>Metazoa</taxon>
        <taxon>Ecdysozoa</taxon>
        <taxon>Nematoda</taxon>
        <taxon>Chromadorea</taxon>
        <taxon>Rhabditida</taxon>
        <taxon>Rhabditina</taxon>
        <taxon>Rhabditomorpha</taxon>
        <taxon>Rhabditoidea</taxon>
        <taxon>Rhabditidae</taxon>
        <taxon>Peloderinae</taxon>
        <taxon>Caenorhabditis</taxon>
    </lineage>
</organism>
<dbReference type="SMART" id="SM00264">
    <property type="entry name" value="BAG"/>
    <property type="match status" value="1"/>
</dbReference>